<name>A0A0G2H119_PHACM</name>
<feature type="domain" description="Oxidoreductase molybdopterin-binding" evidence="5">
    <location>
        <begin position="40"/>
        <end position="221"/>
    </location>
</feature>
<evidence type="ECO:0000256" key="3">
    <source>
        <dbReference type="ARBA" id="ARBA00022723"/>
    </source>
</evidence>
<sequence>MKLVGPGTREKPLNQEPKPYDLVKSFLTPVIATSLYDRNHGPVPQLPATAYNTHAIAIDGLVQNNLNLTPEDLETKYPQHKVICALQCAGNRRHAMGTRLKEVQGIDWFDGAILNAEWDGPLLRDVLKAAGVKEEEEGLHVAFACYQVKTQEDDWYGGSIPLKRAMGEGNEVVLALKMNGERLTPKHGFPVRVVVPGVIGARSVKWLDQITVSTKESPNFYQQRDYKILPPNVTDKGSAAKYWDKVPPMMDNVINSVVAVPEDEETVKRSPQGTISTKGYAIPQGDGGPVVKVEVSTDNGETWTEAKLGPATRYSWVLWEAVVAIERGKGKRIFSKATDRQGNTQTEERSQWNLRGVGYQGYESTTGLTVL</sequence>
<dbReference type="FunFam" id="3.90.420.10:FF:000002">
    <property type="entry name" value="sulfite oxidase, mitochondrial"/>
    <property type="match status" value="1"/>
</dbReference>
<proteinExistence type="predicted"/>
<reference evidence="7 8" key="2">
    <citation type="submission" date="2015-05" db="EMBL/GenBank/DDBJ databases">
        <authorList>
            <person name="Morales-Cruz A."/>
            <person name="Amrine K.C."/>
            <person name="Cantu D."/>
        </authorList>
    </citation>
    <scope>NUCLEOTIDE SEQUENCE [LARGE SCALE GENOMIC DNA]</scope>
    <source>
        <strain evidence="7">UCRPC4</strain>
    </source>
</reference>
<gene>
    <name evidence="7" type="ORF">UCRPC4_g00217</name>
</gene>
<dbReference type="InterPro" id="IPR008335">
    <property type="entry name" value="Mopterin_OxRdtase_euk"/>
</dbReference>
<dbReference type="InterPro" id="IPR000572">
    <property type="entry name" value="OxRdtase_Mopterin-bd_dom"/>
</dbReference>
<evidence type="ECO:0000259" key="6">
    <source>
        <dbReference type="Pfam" id="PF03404"/>
    </source>
</evidence>
<dbReference type="Gene3D" id="3.90.420.10">
    <property type="entry name" value="Oxidoreductase, molybdopterin-binding domain"/>
    <property type="match status" value="1"/>
</dbReference>
<dbReference type="SUPFAM" id="SSF81296">
    <property type="entry name" value="E set domains"/>
    <property type="match status" value="1"/>
</dbReference>
<dbReference type="InterPro" id="IPR014756">
    <property type="entry name" value="Ig_E-set"/>
</dbReference>
<evidence type="ECO:0000256" key="4">
    <source>
        <dbReference type="ARBA" id="ARBA00023002"/>
    </source>
</evidence>
<dbReference type="GO" id="GO:0008482">
    <property type="term" value="F:sulfite oxidase activity"/>
    <property type="evidence" value="ECO:0007669"/>
    <property type="project" value="TreeGrafter"/>
</dbReference>
<dbReference type="GO" id="GO:0020037">
    <property type="term" value="F:heme binding"/>
    <property type="evidence" value="ECO:0007669"/>
    <property type="project" value="TreeGrafter"/>
</dbReference>
<dbReference type="GO" id="GO:0006790">
    <property type="term" value="P:sulfur compound metabolic process"/>
    <property type="evidence" value="ECO:0007669"/>
    <property type="project" value="TreeGrafter"/>
</dbReference>
<dbReference type="GO" id="GO:0043546">
    <property type="term" value="F:molybdopterin cofactor binding"/>
    <property type="evidence" value="ECO:0007669"/>
    <property type="project" value="TreeGrafter"/>
</dbReference>
<evidence type="ECO:0000313" key="7">
    <source>
        <dbReference type="EMBL" id="KKY29028.1"/>
    </source>
</evidence>
<keyword evidence="4" id="KW-0560">Oxidoreductase</keyword>
<feature type="domain" description="Moybdenum cofactor oxidoreductase dimerisation" evidence="6">
    <location>
        <begin position="250"/>
        <end position="357"/>
    </location>
</feature>
<dbReference type="Proteomes" id="UP000053317">
    <property type="component" value="Unassembled WGS sequence"/>
</dbReference>
<dbReference type="AlphaFoldDB" id="A0A0G2H119"/>
<dbReference type="Pfam" id="PF03404">
    <property type="entry name" value="Mo-co_dimer"/>
    <property type="match status" value="1"/>
</dbReference>
<dbReference type="EMBL" id="LCWF01000006">
    <property type="protein sequence ID" value="KKY29028.1"/>
    <property type="molecule type" value="Genomic_DNA"/>
</dbReference>
<reference evidence="7 8" key="1">
    <citation type="submission" date="2015-05" db="EMBL/GenBank/DDBJ databases">
        <title>Distinctive expansion of gene families associated with plant cell wall degradation and secondary metabolism in the genomes of grapevine trunk pathogens.</title>
        <authorList>
            <person name="Lawrence D.P."/>
            <person name="Travadon R."/>
            <person name="Rolshausen P.E."/>
            <person name="Baumgartner K."/>
        </authorList>
    </citation>
    <scope>NUCLEOTIDE SEQUENCE [LARGE SCALE GENOMIC DNA]</scope>
    <source>
        <strain evidence="7">UCRPC4</strain>
    </source>
</reference>
<dbReference type="PANTHER" id="PTHR19372">
    <property type="entry name" value="SULFITE REDUCTASE"/>
    <property type="match status" value="1"/>
</dbReference>
<dbReference type="OrthoDB" id="432685at2759"/>
<dbReference type="GO" id="GO:0005739">
    <property type="term" value="C:mitochondrion"/>
    <property type="evidence" value="ECO:0007669"/>
    <property type="project" value="TreeGrafter"/>
</dbReference>
<comment type="caution">
    <text evidence="7">The sequence shown here is derived from an EMBL/GenBank/DDBJ whole genome shotgun (WGS) entry which is preliminary data.</text>
</comment>
<dbReference type="InterPro" id="IPR005066">
    <property type="entry name" value="MoCF_OxRdtse_dimer"/>
</dbReference>
<dbReference type="InterPro" id="IPR036374">
    <property type="entry name" value="OxRdtase_Mopterin-bd_sf"/>
</dbReference>
<keyword evidence="8" id="KW-1185">Reference proteome</keyword>
<dbReference type="PRINTS" id="PR00407">
    <property type="entry name" value="EUMOPTERIN"/>
</dbReference>
<dbReference type="GO" id="GO:0030151">
    <property type="term" value="F:molybdenum ion binding"/>
    <property type="evidence" value="ECO:0007669"/>
    <property type="project" value="InterPro"/>
</dbReference>
<organism evidence="7 8">
    <name type="scientific">Phaeomoniella chlamydospora</name>
    <name type="common">Phaeoacremonium chlamydosporum</name>
    <dbReference type="NCBI Taxonomy" id="158046"/>
    <lineage>
        <taxon>Eukaryota</taxon>
        <taxon>Fungi</taxon>
        <taxon>Dikarya</taxon>
        <taxon>Ascomycota</taxon>
        <taxon>Pezizomycotina</taxon>
        <taxon>Eurotiomycetes</taxon>
        <taxon>Chaetothyriomycetidae</taxon>
        <taxon>Phaeomoniellales</taxon>
        <taxon>Phaeomoniellaceae</taxon>
        <taxon>Phaeomoniella</taxon>
    </lineage>
</organism>
<dbReference type="SUPFAM" id="SSF56524">
    <property type="entry name" value="Oxidoreductase molybdopterin-binding domain"/>
    <property type="match status" value="1"/>
</dbReference>
<protein>
    <submittedName>
        <fullName evidence="7">Putative sulfite</fullName>
    </submittedName>
</protein>
<keyword evidence="3" id="KW-0479">Metal-binding</keyword>
<evidence type="ECO:0000256" key="1">
    <source>
        <dbReference type="ARBA" id="ARBA00001924"/>
    </source>
</evidence>
<accession>A0A0G2H119</accession>
<keyword evidence="2" id="KW-0500">Molybdenum</keyword>
<evidence type="ECO:0000256" key="2">
    <source>
        <dbReference type="ARBA" id="ARBA00022505"/>
    </source>
</evidence>
<dbReference type="Pfam" id="PF00174">
    <property type="entry name" value="Oxidored_molyb"/>
    <property type="match status" value="1"/>
</dbReference>
<dbReference type="PANTHER" id="PTHR19372:SF7">
    <property type="entry name" value="SULFITE OXIDASE, MITOCHONDRIAL"/>
    <property type="match status" value="1"/>
</dbReference>
<comment type="cofactor">
    <cofactor evidence="1">
        <name>Mo-molybdopterin</name>
        <dbReference type="ChEBI" id="CHEBI:71302"/>
    </cofactor>
</comment>
<evidence type="ECO:0000259" key="5">
    <source>
        <dbReference type="Pfam" id="PF00174"/>
    </source>
</evidence>
<evidence type="ECO:0000313" key="8">
    <source>
        <dbReference type="Proteomes" id="UP000053317"/>
    </source>
</evidence>
<dbReference type="Gene3D" id="2.60.40.650">
    <property type="match status" value="1"/>
</dbReference>